<organism evidence="1 2">
    <name type="scientific">Massariosphaeria phaeospora</name>
    <dbReference type="NCBI Taxonomy" id="100035"/>
    <lineage>
        <taxon>Eukaryota</taxon>
        <taxon>Fungi</taxon>
        <taxon>Dikarya</taxon>
        <taxon>Ascomycota</taxon>
        <taxon>Pezizomycotina</taxon>
        <taxon>Dothideomycetes</taxon>
        <taxon>Pleosporomycetidae</taxon>
        <taxon>Pleosporales</taxon>
        <taxon>Pleosporales incertae sedis</taxon>
        <taxon>Massariosphaeria</taxon>
    </lineage>
</organism>
<accession>A0A7C8M055</accession>
<keyword evidence="2" id="KW-1185">Reference proteome</keyword>
<dbReference type="AlphaFoldDB" id="A0A7C8M055"/>
<proteinExistence type="predicted"/>
<evidence type="ECO:0000313" key="1">
    <source>
        <dbReference type="EMBL" id="KAF2864716.1"/>
    </source>
</evidence>
<gene>
    <name evidence="1" type="ORF">BDV95DRAFT_289224</name>
</gene>
<evidence type="ECO:0000313" key="2">
    <source>
        <dbReference type="Proteomes" id="UP000481861"/>
    </source>
</evidence>
<comment type="caution">
    <text evidence="1">The sequence shown here is derived from an EMBL/GenBank/DDBJ whole genome shotgun (WGS) entry which is preliminary data.</text>
</comment>
<protein>
    <submittedName>
        <fullName evidence="1">Uncharacterized protein</fullName>
    </submittedName>
</protein>
<dbReference type="Proteomes" id="UP000481861">
    <property type="component" value="Unassembled WGS sequence"/>
</dbReference>
<name>A0A7C8M055_9PLEO</name>
<reference evidence="1 2" key="1">
    <citation type="submission" date="2020-01" db="EMBL/GenBank/DDBJ databases">
        <authorList>
            <consortium name="DOE Joint Genome Institute"/>
            <person name="Haridas S."/>
            <person name="Albert R."/>
            <person name="Binder M."/>
            <person name="Bloem J."/>
            <person name="Labutti K."/>
            <person name="Salamov A."/>
            <person name="Andreopoulos B."/>
            <person name="Baker S.E."/>
            <person name="Barry K."/>
            <person name="Bills G."/>
            <person name="Bluhm B.H."/>
            <person name="Cannon C."/>
            <person name="Castanera R."/>
            <person name="Culley D.E."/>
            <person name="Daum C."/>
            <person name="Ezra D."/>
            <person name="Gonzalez J.B."/>
            <person name="Henrissat B."/>
            <person name="Kuo A."/>
            <person name="Liang C."/>
            <person name="Lipzen A."/>
            <person name="Lutzoni F."/>
            <person name="Magnuson J."/>
            <person name="Mondo S."/>
            <person name="Nolan M."/>
            <person name="Ohm R."/>
            <person name="Pangilinan J."/>
            <person name="Park H.-J.H."/>
            <person name="Ramirez L."/>
            <person name="Alfaro M."/>
            <person name="Sun H."/>
            <person name="Tritt A."/>
            <person name="Yoshinaga Y."/>
            <person name="Zwiers L.-H.L."/>
            <person name="Turgeon B.G."/>
            <person name="Goodwin S.B."/>
            <person name="Spatafora J.W."/>
            <person name="Crous P.W."/>
            <person name="Grigoriev I.V."/>
        </authorList>
    </citation>
    <scope>NUCLEOTIDE SEQUENCE [LARGE SCALE GENOMIC DNA]</scope>
    <source>
        <strain evidence="1 2">CBS 611.86</strain>
    </source>
</reference>
<sequence length="191" mass="21504">MLCSFVLEGWHNLSPLRLSRALQAAYRTYAQPTNPREDDIMAWARSQFLYSFVSRDSYRRICFRSPRMSLDEICPMIANGLWLAFLPFVSDSRPPSDALRERAEDADCDCDCVAVAIGFICNSGKSLAVRELGNRMGGEPIELVKGVCVRRVTTYVSVASWRDGARMVVVVLCRYQFVVDVGAMSASTKRR</sequence>
<dbReference type="EMBL" id="JAADJZ010000040">
    <property type="protein sequence ID" value="KAF2864716.1"/>
    <property type="molecule type" value="Genomic_DNA"/>
</dbReference>